<protein>
    <submittedName>
        <fullName evidence="2">Uncharacterized protein</fullName>
    </submittedName>
</protein>
<dbReference type="InterPro" id="IPR043504">
    <property type="entry name" value="Peptidase_S1_PA_chymotrypsin"/>
</dbReference>
<evidence type="ECO:0000313" key="1">
    <source>
        <dbReference type="Proteomes" id="UP000887575"/>
    </source>
</evidence>
<dbReference type="Proteomes" id="UP000887575">
    <property type="component" value="Unassembled WGS sequence"/>
</dbReference>
<sequence length="404" mass="44658">MDVVVQLYRNNGFSRPNIVLAGIRVWWSNVEQSELMTESIVTHPTMDAALGKLNATFDFTGRYVRPVCLTRNTSFLTDGAPIVLYGLGLNENDQIPTIVQKVFATNVFLGGPNDTLIYANSTIGYVKNGDDGSPYLTKFNGRWYQVGFLTNISAPPSTLSSGPKLAPLCDWIAEDRLKVILYERDTFTADDKLFTVDECKDGCTLSTDDNSDFSPNLEFAFKFTGSCVQMDFTRCIAVEDISSRTERNILNINATFDKYSANDAFYGDNLTPSPLLGFGHGLWIELLFVFCWRNSSTDTDHLPRGSLDRVDFGLLPSHSTTGTHQLPKKGLNRITSFLENSSTINYRSHSLHRSTLVSSSTLPTTSNKINSSPINSSTLLTTINRSQSALVNSSTLPTTINSVQ</sequence>
<organism evidence="1 2">
    <name type="scientific">Mesorhabditis belari</name>
    <dbReference type="NCBI Taxonomy" id="2138241"/>
    <lineage>
        <taxon>Eukaryota</taxon>
        <taxon>Metazoa</taxon>
        <taxon>Ecdysozoa</taxon>
        <taxon>Nematoda</taxon>
        <taxon>Chromadorea</taxon>
        <taxon>Rhabditida</taxon>
        <taxon>Rhabditina</taxon>
        <taxon>Rhabditomorpha</taxon>
        <taxon>Rhabditoidea</taxon>
        <taxon>Rhabditidae</taxon>
        <taxon>Mesorhabditinae</taxon>
        <taxon>Mesorhabditis</taxon>
    </lineage>
</organism>
<reference evidence="2" key="1">
    <citation type="submission" date="2024-02" db="UniProtKB">
        <authorList>
            <consortium name="WormBaseParasite"/>
        </authorList>
    </citation>
    <scope>IDENTIFICATION</scope>
</reference>
<dbReference type="Gene3D" id="2.40.10.10">
    <property type="entry name" value="Trypsin-like serine proteases"/>
    <property type="match status" value="1"/>
</dbReference>
<proteinExistence type="predicted"/>
<keyword evidence="1" id="KW-1185">Reference proteome</keyword>
<accession>A0AAF3F5L9</accession>
<dbReference type="AlphaFoldDB" id="A0AAF3F5L9"/>
<dbReference type="InterPro" id="IPR009003">
    <property type="entry name" value="Peptidase_S1_PA"/>
</dbReference>
<evidence type="ECO:0000313" key="2">
    <source>
        <dbReference type="WBParaSite" id="MBELARI_LOCUS21060"/>
    </source>
</evidence>
<dbReference type="WBParaSite" id="MBELARI_LOCUS21060">
    <property type="protein sequence ID" value="MBELARI_LOCUS21060"/>
    <property type="gene ID" value="MBELARI_LOCUS21060"/>
</dbReference>
<name>A0AAF3F5L9_9BILA</name>
<dbReference type="SUPFAM" id="SSF50494">
    <property type="entry name" value="Trypsin-like serine proteases"/>
    <property type="match status" value="1"/>
</dbReference>